<organism evidence="1 2">
    <name type="scientific">Eumeta variegata</name>
    <name type="common">Bagworm moth</name>
    <name type="synonym">Eumeta japonica</name>
    <dbReference type="NCBI Taxonomy" id="151549"/>
    <lineage>
        <taxon>Eukaryota</taxon>
        <taxon>Metazoa</taxon>
        <taxon>Ecdysozoa</taxon>
        <taxon>Arthropoda</taxon>
        <taxon>Hexapoda</taxon>
        <taxon>Insecta</taxon>
        <taxon>Pterygota</taxon>
        <taxon>Neoptera</taxon>
        <taxon>Endopterygota</taxon>
        <taxon>Lepidoptera</taxon>
        <taxon>Glossata</taxon>
        <taxon>Ditrysia</taxon>
        <taxon>Tineoidea</taxon>
        <taxon>Psychidae</taxon>
        <taxon>Oiketicinae</taxon>
        <taxon>Eumeta</taxon>
    </lineage>
</organism>
<protein>
    <submittedName>
        <fullName evidence="1">Uncharacterized protein</fullName>
    </submittedName>
</protein>
<gene>
    <name evidence="1" type="ORF">EVAR_53702_1</name>
</gene>
<dbReference type="EMBL" id="BGZK01001712">
    <property type="protein sequence ID" value="GBP85021.1"/>
    <property type="molecule type" value="Genomic_DNA"/>
</dbReference>
<evidence type="ECO:0000313" key="1">
    <source>
        <dbReference type="EMBL" id="GBP85021.1"/>
    </source>
</evidence>
<keyword evidence="2" id="KW-1185">Reference proteome</keyword>
<evidence type="ECO:0000313" key="2">
    <source>
        <dbReference type="Proteomes" id="UP000299102"/>
    </source>
</evidence>
<accession>A0A4C1Z848</accession>
<name>A0A4C1Z848_EUMVA</name>
<sequence>MQSHVAVQQTEGCELKHYQIEAARLLLIFPARSNASDQTPAFVNAVSPQQRAHARDARNGGLSGQHSVYQDKLKPHSSCFGEQAKPLVIALVTSLLHRPQPVLG</sequence>
<dbReference type="Proteomes" id="UP000299102">
    <property type="component" value="Unassembled WGS sequence"/>
</dbReference>
<proteinExistence type="predicted"/>
<comment type="caution">
    <text evidence="1">The sequence shown here is derived from an EMBL/GenBank/DDBJ whole genome shotgun (WGS) entry which is preliminary data.</text>
</comment>
<reference evidence="1 2" key="1">
    <citation type="journal article" date="2019" name="Commun. Biol.">
        <title>The bagworm genome reveals a unique fibroin gene that provides high tensile strength.</title>
        <authorList>
            <person name="Kono N."/>
            <person name="Nakamura H."/>
            <person name="Ohtoshi R."/>
            <person name="Tomita M."/>
            <person name="Numata K."/>
            <person name="Arakawa K."/>
        </authorList>
    </citation>
    <scope>NUCLEOTIDE SEQUENCE [LARGE SCALE GENOMIC DNA]</scope>
</reference>
<dbReference type="AlphaFoldDB" id="A0A4C1Z848"/>